<evidence type="ECO:0000256" key="3">
    <source>
        <dbReference type="ARBA" id="ARBA00022691"/>
    </source>
</evidence>
<dbReference type="InterPro" id="IPR046341">
    <property type="entry name" value="SET_dom_sf"/>
</dbReference>
<dbReference type="EMBL" id="CP003681">
    <property type="protein sequence ID" value="AFP65462.1"/>
    <property type="molecule type" value="Genomic_DNA"/>
</dbReference>
<dbReference type="GO" id="GO:0016279">
    <property type="term" value="F:protein-lysine N-methyltransferase activity"/>
    <property type="evidence" value="ECO:0007669"/>
    <property type="project" value="InterPro"/>
</dbReference>
<dbReference type="InterPro" id="IPR044431">
    <property type="entry name" value="SET_RBCMT"/>
</dbReference>
<keyword evidence="3" id="KW-0949">S-adenosyl-L-methionine</keyword>
<dbReference type="InterPro" id="IPR015353">
    <property type="entry name" value="Rubisco_LSMT_subst-bd"/>
</dbReference>
<dbReference type="InterPro" id="IPR001214">
    <property type="entry name" value="SET_dom"/>
</dbReference>
<dbReference type="Gene3D" id="3.90.1420.10">
    <property type="entry name" value="Rubisco LSMT, substrate-binding domain"/>
    <property type="match status" value="1"/>
</dbReference>
<dbReference type="CDD" id="cd19179">
    <property type="entry name" value="SET_RBCMT"/>
    <property type="match status" value="1"/>
</dbReference>
<geneLocation type="nucleomorph" evidence="5"/>
<gene>
    <name evidence="5" type="primary">met</name>
    <name evidence="5" type="ORF">CMESO_292</name>
</gene>
<dbReference type="InterPro" id="IPR036464">
    <property type="entry name" value="Rubisco_LSMT_subst-bd_sf"/>
</dbReference>
<evidence type="ECO:0000256" key="2">
    <source>
        <dbReference type="ARBA" id="ARBA00022679"/>
    </source>
</evidence>
<keyword evidence="1 5" id="KW-0489">Methyltransferase</keyword>
<dbReference type="PROSITE" id="PS50280">
    <property type="entry name" value="SET"/>
    <property type="match status" value="1"/>
</dbReference>
<organism evidence="5 6">
    <name type="scientific">Chroomonas mesostigmatica CCMP1168</name>
    <dbReference type="NCBI Taxonomy" id="1195612"/>
    <lineage>
        <taxon>Eukaryota</taxon>
        <taxon>Cryptophyceae</taxon>
        <taxon>Pyrenomonadales</taxon>
        <taxon>Chroomonadaceae</taxon>
        <taxon>Chroomonas</taxon>
    </lineage>
</organism>
<evidence type="ECO:0000313" key="5">
    <source>
        <dbReference type="EMBL" id="AFP65462.1"/>
    </source>
</evidence>
<dbReference type="AlphaFoldDB" id="J7G1V8"/>
<dbReference type="PANTHER" id="PTHR13271">
    <property type="entry name" value="UNCHARACTERIZED PUTATIVE METHYLTRANSFERASE"/>
    <property type="match status" value="1"/>
</dbReference>
<dbReference type="SUPFAM" id="SSF82199">
    <property type="entry name" value="SET domain"/>
    <property type="match status" value="1"/>
</dbReference>
<sequence length="464" mass="55205">MISNYYINIYFSQKKISFFDKKINRSFSSCTRSKKKKISKVLMNFKENDEKKKKEKFFSWLSLNSVYIFNRSTWGRAPHQCFVSDDVTDEGESCGRGLLAFRKIQQGEKLIEIPENLILKKSLKENRSEDLSFLNEYDSLAIKAIQERAIGEKSKWKVYYEILPKEKDLNLVFRWKISDIVFLRGSKVLNASFYLKEKIKIQFLRIEKTIFSKNRLVYPEKIFNLQSWEWAISLLLSRAIFLQNMKKIALVPYADFINHNPFSTSYINSKKIAFSENNEIVMYADKDYNKFDQIFTTYGQKTNLELLVLYGFIIERNPFDSIELRVALSTKDELYNKKEKFINDCEKTEQITFPVFYYKYPKELYEFMRLCLSGPRDFFGEEFSNLNFTDEENFNLEKIIRKTVIFACKKNLKAYNKTINEEKILNNLSNIIVLTKNQKTSIKQRKCEKKILQRLSENLKKELN</sequence>
<accession>J7G1V8</accession>
<keyword evidence="2 5" id="KW-0808">Transferase</keyword>
<dbReference type="Gene3D" id="3.90.1410.10">
    <property type="entry name" value="set domain protein methyltransferase, domain 1"/>
    <property type="match status" value="1"/>
</dbReference>
<dbReference type="InterPro" id="IPR050600">
    <property type="entry name" value="SETD3_SETD6_MTase"/>
</dbReference>
<evidence type="ECO:0000259" key="4">
    <source>
        <dbReference type="PROSITE" id="PS50280"/>
    </source>
</evidence>
<evidence type="ECO:0000256" key="1">
    <source>
        <dbReference type="ARBA" id="ARBA00022603"/>
    </source>
</evidence>
<dbReference type="Proteomes" id="UP000243348">
    <property type="component" value="Nucleomorph 2"/>
</dbReference>
<keyword evidence="5" id="KW-0542">Nucleomorph</keyword>
<reference evidence="5 6" key="1">
    <citation type="journal article" date="2012" name="Genome Biol. Evol.">
        <title>Nucleomorph genome sequence of the cryptophyte alga Chroomonas mesostigmatica CCMP1168 reveals lineage-specific gene loss and genome complexity.</title>
        <authorList>
            <person name="Moore C.E."/>
            <person name="Curtis B."/>
            <person name="Mills T."/>
            <person name="Tanifuji G."/>
            <person name="Archibald J.M."/>
        </authorList>
    </citation>
    <scope>NUCLEOTIDE SEQUENCE [LARGE SCALE GENOMIC DNA]</scope>
    <source>
        <strain evidence="5 6">CCMP1168</strain>
    </source>
</reference>
<feature type="domain" description="SET" evidence="4">
    <location>
        <begin position="80"/>
        <end position="299"/>
    </location>
</feature>
<name>J7G1V8_9CRYP</name>
<dbReference type="Pfam" id="PF09273">
    <property type="entry name" value="Rubis-subs-bind"/>
    <property type="match status" value="1"/>
</dbReference>
<evidence type="ECO:0000313" key="6">
    <source>
        <dbReference type="Proteomes" id="UP000243348"/>
    </source>
</evidence>
<proteinExistence type="predicted"/>
<dbReference type="SUPFAM" id="SSF81822">
    <property type="entry name" value="RuBisCo LSMT C-terminal, substrate-binding domain"/>
    <property type="match status" value="1"/>
</dbReference>
<protein>
    <submittedName>
        <fullName evidence="5">Putative ribulose-1,5-bisphosphate carboxylase/oxygenase small subunit N-methyltransferase I</fullName>
    </submittedName>
</protein>
<dbReference type="Pfam" id="PF00856">
    <property type="entry name" value="SET"/>
    <property type="match status" value="1"/>
</dbReference>
<dbReference type="PANTHER" id="PTHR13271:SF123">
    <property type="entry name" value="RIBULOSE-1,5-BISPHOSPHATE CARBOXYLASE_OXYGENASE SMALL SUBUNIT N-METHYLTRANSFERASE I-RELATED"/>
    <property type="match status" value="1"/>
</dbReference>
<dbReference type="GO" id="GO:0032259">
    <property type="term" value="P:methylation"/>
    <property type="evidence" value="ECO:0007669"/>
    <property type="project" value="UniProtKB-KW"/>
</dbReference>